<proteinExistence type="predicted"/>
<reference evidence="2 3" key="1">
    <citation type="submission" date="2021-06" db="EMBL/GenBank/DDBJ databases">
        <authorList>
            <person name="Palmer J.M."/>
        </authorList>
    </citation>
    <scope>NUCLEOTIDE SEQUENCE [LARGE SCALE GENOMIC DNA]</scope>
    <source>
        <strain evidence="2 3">XC_2019</strain>
        <tissue evidence="2">Muscle</tissue>
    </source>
</reference>
<accession>A0ABV0RW14</accession>
<keyword evidence="1" id="KW-0472">Membrane</keyword>
<keyword evidence="1" id="KW-1133">Transmembrane helix</keyword>
<keyword evidence="3" id="KW-1185">Reference proteome</keyword>
<dbReference type="Proteomes" id="UP001434883">
    <property type="component" value="Unassembled WGS sequence"/>
</dbReference>
<evidence type="ECO:0000313" key="2">
    <source>
        <dbReference type="EMBL" id="MEQ2212174.1"/>
    </source>
</evidence>
<protein>
    <recommendedName>
        <fullName evidence="4">Secreted protein</fullName>
    </recommendedName>
</protein>
<gene>
    <name evidence="2" type="ORF">XENOCAPTIV_026680</name>
</gene>
<feature type="transmembrane region" description="Helical" evidence="1">
    <location>
        <begin position="65"/>
        <end position="85"/>
    </location>
</feature>
<organism evidence="2 3">
    <name type="scientific">Xenoophorus captivus</name>
    <dbReference type="NCBI Taxonomy" id="1517983"/>
    <lineage>
        <taxon>Eukaryota</taxon>
        <taxon>Metazoa</taxon>
        <taxon>Chordata</taxon>
        <taxon>Craniata</taxon>
        <taxon>Vertebrata</taxon>
        <taxon>Euteleostomi</taxon>
        <taxon>Actinopterygii</taxon>
        <taxon>Neopterygii</taxon>
        <taxon>Teleostei</taxon>
        <taxon>Neoteleostei</taxon>
        <taxon>Acanthomorphata</taxon>
        <taxon>Ovalentaria</taxon>
        <taxon>Atherinomorphae</taxon>
        <taxon>Cyprinodontiformes</taxon>
        <taxon>Goodeidae</taxon>
        <taxon>Xenoophorus</taxon>
    </lineage>
</organism>
<evidence type="ECO:0008006" key="4">
    <source>
        <dbReference type="Google" id="ProtNLM"/>
    </source>
</evidence>
<evidence type="ECO:0000313" key="3">
    <source>
        <dbReference type="Proteomes" id="UP001434883"/>
    </source>
</evidence>
<sequence>MVLGAGGGWRSLCCFTMLHQSVIKCSYLEAMQGGLISQQALTSNSVTSSSRPLTYMFCFSFLQRLFFFIVISCPESLLFSVFQLLKAITLEKNLKMLCKICLLN</sequence>
<evidence type="ECO:0000256" key="1">
    <source>
        <dbReference type="SAM" id="Phobius"/>
    </source>
</evidence>
<name>A0ABV0RW14_9TELE</name>
<comment type="caution">
    <text evidence="2">The sequence shown here is derived from an EMBL/GenBank/DDBJ whole genome shotgun (WGS) entry which is preliminary data.</text>
</comment>
<keyword evidence="1" id="KW-0812">Transmembrane</keyword>
<dbReference type="EMBL" id="JAHRIN010059485">
    <property type="protein sequence ID" value="MEQ2212174.1"/>
    <property type="molecule type" value="Genomic_DNA"/>
</dbReference>